<reference evidence="1 2" key="1">
    <citation type="submission" date="2020-02" db="EMBL/GenBank/DDBJ databases">
        <title>Detection of Heterogeneous Vancomycin Intermediate Resistance in Methicillin Resistant Staphylococcus aureus Isolates from Latin-America.</title>
        <authorList>
            <person name="Castro-Cardozo B."/>
            <person name="Berrio M."/>
            <person name="Vargas M.L."/>
            <person name="Carvajal L.P."/>
            <person name="Millan L.V."/>
            <person name="Rios R."/>
            <person name="Hernandez A."/>
            <person name="Rincon S.L."/>
            <person name="Cubides P."/>
            <person name="Forero E."/>
            <person name="Dinh A."/>
            <person name="Seas C."/>
            <person name="Munita J.M."/>
            <person name="Arias C.A."/>
            <person name="Reyes J."/>
            <person name="Diaz L."/>
        </authorList>
    </citation>
    <scope>NUCLEOTIDE SEQUENCE [LARGE SCALE GENOMIC DNA]</scope>
    <source>
        <strain evidence="1 2">UG255</strain>
    </source>
</reference>
<feature type="non-terminal residue" evidence="1">
    <location>
        <position position="111"/>
    </location>
</feature>
<protein>
    <submittedName>
        <fullName evidence="1">Transposase</fullName>
    </submittedName>
</protein>
<proteinExistence type="predicted"/>
<organism evidence="1 2">
    <name type="scientific">Staphylococcus aureus</name>
    <dbReference type="NCBI Taxonomy" id="1280"/>
    <lineage>
        <taxon>Bacteria</taxon>
        <taxon>Bacillati</taxon>
        <taxon>Bacillota</taxon>
        <taxon>Bacilli</taxon>
        <taxon>Bacillales</taxon>
        <taxon>Staphylococcaceae</taxon>
        <taxon>Staphylococcus</taxon>
    </lineage>
</organism>
<dbReference type="EMBL" id="JAALTR010000346">
    <property type="protein sequence ID" value="NGW68557.1"/>
    <property type="molecule type" value="Genomic_DNA"/>
</dbReference>
<gene>
    <name evidence="1" type="ORF">G6Y24_13940</name>
</gene>
<comment type="caution">
    <text evidence="1">The sequence shown here is derived from an EMBL/GenBank/DDBJ whole genome shotgun (WGS) entry which is preliminary data.</text>
</comment>
<dbReference type="Proteomes" id="UP000473113">
    <property type="component" value="Unassembled WGS sequence"/>
</dbReference>
<sequence>TELDEDLGFERLEHPPAEAQLDFGTMEVCHEGAFKDVKSLVMSYPNSNVGFAVALPSENQECLLEGMKELFNQAGGVPKKIRIDNMSTAVFKTKTRHQPAVLTDGFLRFAT</sequence>
<evidence type="ECO:0000313" key="2">
    <source>
        <dbReference type="Proteomes" id="UP000473113"/>
    </source>
</evidence>
<accession>A0A6M1XTM5</accession>
<dbReference type="PANTHER" id="PTHR35004">
    <property type="entry name" value="TRANSPOSASE RV3428C-RELATED"/>
    <property type="match status" value="1"/>
</dbReference>
<name>A0A6M1XTM5_STAAU</name>
<dbReference type="AlphaFoldDB" id="A0A6M1XTM5"/>
<dbReference type="PANTHER" id="PTHR35004:SF7">
    <property type="entry name" value="INTEGRASE PROTEIN"/>
    <property type="match status" value="1"/>
</dbReference>
<feature type="non-terminal residue" evidence="1">
    <location>
        <position position="1"/>
    </location>
</feature>
<evidence type="ECO:0000313" key="1">
    <source>
        <dbReference type="EMBL" id="NGW68557.1"/>
    </source>
</evidence>